<reference evidence="5 6" key="1">
    <citation type="submission" date="2021-01" db="EMBL/GenBank/DDBJ databases">
        <title>Chryseolinea sp. Jin1 Genome sequencing and assembly.</title>
        <authorList>
            <person name="Kim I."/>
        </authorList>
    </citation>
    <scope>NUCLEOTIDE SEQUENCE [LARGE SCALE GENOMIC DNA]</scope>
    <source>
        <strain evidence="5 6">Jin1</strain>
    </source>
</reference>
<evidence type="ECO:0000313" key="6">
    <source>
        <dbReference type="Proteomes" id="UP000613030"/>
    </source>
</evidence>
<name>A0ABS1KK58_9BACT</name>
<dbReference type="EMBL" id="JAERRB010000001">
    <property type="protein sequence ID" value="MBL0739824.1"/>
    <property type="molecule type" value="Genomic_DNA"/>
</dbReference>
<organism evidence="5 6">
    <name type="scientific">Chryseolinea lacunae</name>
    <dbReference type="NCBI Taxonomy" id="2801331"/>
    <lineage>
        <taxon>Bacteria</taxon>
        <taxon>Pseudomonadati</taxon>
        <taxon>Bacteroidota</taxon>
        <taxon>Cytophagia</taxon>
        <taxon>Cytophagales</taxon>
        <taxon>Fulvivirgaceae</taxon>
        <taxon>Chryseolinea</taxon>
    </lineage>
</organism>
<dbReference type="InterPro" id="IPR018062">
    <property type="entry name" value="HTH_AraC-typ_CS"/>
</dbReference>
<dbReference type="SUPFAM" id="SSF51182">
    <property type="entry name" value="RmlC-like cupins"/>
    <property type="match status" value="1"/>
</dbReference>
<dbReference type="Proteomes" id="UP000613030">
    <property type="component" value="Unassembled WGS sequence"/>
</dbReference>
<dbReference type="SMART" id="SM00342">
    <property type="entry name" value="HTH_ARAC"/>
    <property type="match status" value="1"/>
</dbReference>
<gene>
    <name evidence="5" type="ORF">JI741_01280</name>
</gene>
<dbReference type="InterPro" id="IPR018060">
    <property type="entry name" value="HTH_AraC"/>
</dbReference>
<accession>A0ABS1KK58</accession>
<dbReference type="SUPFAM" id="SSF46689">
    <property type="entry name" value="Homeodomain-like"/>
    <property type="match status" value="2"/>
</dbReference>
<sequence length="297" mass="34582">MKILPFKIPKTSQESFRLQEDQEIHFYDNLHQHPEIQLTLILSSEGKVIVGDFIGAFKPGDIFLIGPNLPHVFRNDQKYYDNPREGQAHSLTVFFEWKSFGDTFLSMPELSHLSDFSRQSERGLFIQEPIKSRIAQLMKCMFRKTGMDRLIVLLKLLNIMSAHNNMEPLASSGVYNEFDELDGRKLADIYRFTMNEFHRKISLDEVADLAHMTTNSFCRYFKKRTRKSYVDFLTEIRIGHARKLLQQDDLSISQISIEVGFNNLSNFNRKFRSVCSITPTEFKKLNENKMDIAAVHA</sequence>
<dbReference type="PROSITE" id="PS00041">
    <property type="entry name" value="HTH_ARAC_FAMILY_1"/>
    <property type="match status" value="1"/>
</dbReference>
<keyword evidence="3" id="KW-0804">Transcription</keyword>
<dbReference type="Gene3D" id="1.10.10.60">
    <property type="entry name" value="Homeodomain-like"/>
    <property type="match status" value="2"/>
</dbReference>
<dbReference type="PANTHER" id="PTHR43280">
    <property type="entry name" value="ARAC-FAMILY TRANSCRIPTIONAL REGULATOR"/>
    <property type="match status" value="1"/>
</dbReference>
<comment type="caution">
    <text evidence="5">The sequence shown here is derived from an EMBL/GenBank/DDBJ whole genome shotgun (WGS) entry which is preliminary data.</text>
</comment>
<dbReference type="InterPro" id="IPR009057">
    <property type="entry name" value="Homeodomain-like_sf"/>
</dbReference>
<evidence type="ECO:0000256" key="1">
    <source>
        <dbReference type="ARBA" id="ARBA00023015"/>
    </source>
</evidence>
<dbReference type="InterPro" id="IPR014710">
    <property type="entry name" value="RmlC-like_jellyroll"/>
</dbReference>
<keyword evidence="1" id="KW-0805">Transcription regulation</keyword>
<dbReference type="Pfam" id="PF12833">
    <property type="entry name" value="HTH_18"/>
    <property type="match status" value="1"/>
</dbReference>
<dbReference type="PANTHER" id="PTHR43280:SF27">
    <property type="entry name" value="TRANSCRIPTIONAL REGULATOR MTLR"/>
    <property type="match status" value="1"/>
</dbReference>
<feature type="domain" description="HTH araC/xylS-type" evidence="4">
    <location>
        <begin position="187"/>
        <end position="285"/>
    </location>
</feature>
<evidence type="ECO:0000313" key="5">
    <source>
        <dbReference type="EMBL" id="MBL0739824.1"/>
    </source>
</evidence>
<proteinExistence type="predicted"/>
<evidence type="ECO:0000256" key="2">
    <source>
        <dbReference type="ARBA" id="ARBA00023125"/>
    </source>
</evidence>
<dbReference type="InterPro" id="IPR011051">
    <property type="entry name" value="RmlC_Cupin_sf"/>
</dbReference>
<evidence type="ECO:0000259" key="4">
    <source>
        <dbReference type="PROSITE" id="PS01124"/>
    </source>
</evidence>
<evidence type="ECO:0000256" key="3">
    <source>
        <dbReference type="ARBA" id="ARBA00023163"/>
    </source>
</evidence>
<keyword evidence="6" id="KW-1185">Reference proteome</keyword>
<protein>
    <submittedName>
        <fullName evidence="5">Helix-turn-helix domain-containing protein</fullName>
    </submittedName>
</protein>
<dbReference type="RefSeq" id="WP_202006791.1">
    <property type="nucleotide sequence ID" value="NZ_JAERRB010000001.1"/>
</dbReference>
<dbReference type="PROSITE" id="PS01124">
    <property type="entry name" value="HTH_ARAC_FAMILY_2"/>
    <property type="match status" value="1"/>
</dbReference>
<keyword evidence="2" id="KW-0238">DNA-binding</keyword>
<dbReference type="Gene3D" id="2.60.120.10">
    <property type="entry name" value="Jelly Rolls"/>
    <property type="match status" value="1"/>
</dbReference>